<comment type="caution">
    <text evidence="2">The sequence shown here is derived from an EMBL/GenBank/DDBJ whole genome shotgun (WGS) entry which is preliminary data.</text>
</comment>
<protein>
    <submittedName>
        <fullName evidence="2">Uncharacterized protein</fullName>
    </submittedName>
</protein>
<dbReference type="AlphaFoldDB" id="A0A3R6K2T4"/>
<keyword evidence="3" id="KW-1185">Reference proteome</keyword>
<name>A0A3R6K2T4_9BACT</name>
<accession>A0A3R6K2T4</accession>
<keyword evidence="1" id="KW-1133">Transmembrane helix</keyword>
<feature type="transmembrane region" description="Helical" evidence="1">
    <location>
        <begin position="138"/>
        <end position="159"/>
    </location>
</feature>
<reference evidence="2 3" key="1">
    <citation type="submission" date="2018-08" db="EMBL/GenBank/DDBJ databases">
        <title>A genome reference for cultivated species of the human gut microbiota.</title>
        <authorList>
            <person name="Zou Y."/>
            <person name="Xue W."/>
            <person name="Luo G."/>
        </authorList>
    </citation>
    <scope>NUCLEOTIDE SEQUENCE [LARGE SCALE GENOMIC DNA]</scope>
    <source>
        <strain evidence="2 3">AF42-9</strain>
    </source>
</reference>
<dbReference type="EMBL" id="QRNO01000112">
    <property type="protein sequence ID" value="RHK46526.1"/>
    <property type="molecule type" value="Genomic_DNA"/>
</dbReference>
<evidence type="ECO:0000313" key="2">
    <source>
        <dbReference type="EMBL" id="RHK46526.1"/>
    </source>
</evidence>
<dbReference type="RefSeq" id="WP_118356134.1">
    <property type="nucleotide sequence ID" value="NZ_CAUBWD010000014.1"/>
</dbReference>
<evidence type="ECO:0000256" key="1">
    <source>
        <dbReference type="SAM" id="Phobius"/>
    </source>
</evidence>
<keyword evidence="1" id="KW-0812">Transmembrane</keyword>
<evidence type="ECO:0000313" key="3">
    <source>
        <dbReference type="Proteomes" id="UP000286598"/>
    </source>
</evidence>
<gene>
    <name evidence="2" type="ORF">DW060_13060</name>
</gene>
<keyword evidence="1" id="KW-0472">Membrane</keyword>
<dbReference type="Proteomes" id="UP000286598">
    <property type="component" value="Unassembled WGS sequence"/>
</dbReference>
<organism evidence="2 3">
    <name type="scientific">Leyella stercorea</name>
    <dbReference type="NCBI Taxonomy" id="363265"/>
    <lineage>
        <taxon>Bacteria</taxon>
        <taxon>Pseudomonadati</taxon>
        <taxon>Bacteroidota</taxon>
        <taxon>Bacteroidia</taxon>
        <taxon>Bacteroidales</taxon>
        <taxon>Prevotellaceae</taxon>
        <taxon>Leyella</taxon>
    </lineage>
</organism>
<proteinExistence type="predicted"/>
<sequence length="160" mass="17589">MMTANEPVPVNTSVDLNYSAEQVKQAIEYLIRRYPAYFVAQKKAINHELGTYVFSRPKGIDTPTLRLTVRPIDTAKASVDINCSASSFTVTPPDLQLAITEVQNIIMAKLHNVSNGELDYIIKQNNSGNGLWGCFKSISCLGVFILILFVLGIGLLSVLL</sequence>